<dbReference type="AlphaFoldDB" id="A0A9R1CXH7"/>
<proteinExistence type="predicted"/>
<dbReference type="EMBL" id="BPUB01000001">
    <property type="protein sequence ID" value="GJG57993.1"/>
    <property type="molecule type" value="Genomic_DNA"/>
</dbReference>
<protein>
    <submittedName>
        <fullName evidence="1">Uncharacterized protein</fullName>
    </submittedName>
</protein>
<gene>
    <name evidence="1" type="ORF">PRLR5076_08440</name>
</gene>
<evidence type="ECO:0000313" key="2">
    <source>
        <dbReference type="Proteomes" id="UP000825483"/>
    </source>
</evidence>
<dbReference type="GeneID" id="72468896"/>
<dbReference type="RefSeq" id="WP_223927123.1">
    <property type="nucleotide sequence ID" value="NZ_BPTU01000005.1"/>
</dbReference>
<evidence type="ECO:0000313" key="1">
    <source>
        <dbReference type="EMBL" id="GJG57993.1"/>
    </source>
</evidence>
<comment type="caution">
    <text evidence="1">The sequence shown here is derived from an EMBL/GenBank/DDBJ whole genome shotgun (WGS) entry which is preliminary data.</text>
</comment>
<sequence length="135" mass="15435">MESLLLPIINYISQSFPEIPYVDEDYGQLEAIDNENMDNYPVVFPCVLINTDSVDWSSLSAKSQKGNAHICVRLCIDCYADTHFGSNTTDKIKERADLVHSLHAALQTYRPLAVGALVRTKSKFYAWFQLRLMWE</sequence>
<keyword evidence="2" id="KW-1185">Reference proteome</keyword>
<reference evidence="1" key="1">
    <citation type="journal article" date="2022" name="Int. J. Syst. Evol. Microbiol.">
        <title>Prevotella lacticifex sp. nov., isolated from the rumen of cows.</title>
        <authorList>
            <person name="Shinkai T."/>
            <person name="Ikeyama N."/>
            <person name="Kumagai M."/>
            <person name="Ohmori H."/>
            <person name="Sakamoto M."/>
            <person name="Ohkuma M."/>
            <person name="Mitsumori M."/>
        </authorList>
    </citation>
    <scope>NUCLEOTIDE SEQUENCE</scope>
    <source>
        <strain evidence="1">R5076</strain>
    </source>
</reference>
<organism evidence="1 2">
    <name type="scientific">Prevotella lacticifex</name>
    <dbReference type="NCBI Taxonomy" id="2854755"/>
    <lineage>
        <taxon>Bacteria</taxon>
        <taxon>Pseudomonadati</taxon>
        <taxon>Bacteroidota</taxon>
        <taxon>Bacteroidia</taxon>
        <taxon>Bacteroidales</taxon>
        <taxon>Prevotellaceae</taxon>
        <taxon>Prevotella</taxon>
    </lineage>
</organism>
<name>A0A9R1CXH7_9BACT</name>
<accession>A0A9R1CXH7</accession>
<dbReference type="Proteomes" id="UP000825483">
    <property type="component" value="Unassembled WGS sequence"/>
</dbReference>